<sequence length="418" mass="47619">MGTVVELKVGGICLDWSKNHKGNDHGFLFQKEDRTILTEYELSDEEGGAPPEAFSQEVLSRRLGDIKPRLDLGGHTLEQARFFYEEYVKSEFTEGSSEENFLNFDELLQFVRGTPLSELDATYHWDHYKSPEKVKGRFSDEVFKSRIPGYSFVHDAYSEVTYYGGLLGFFPPYMLLRVLAECDSNLDTNVTWEFGSLVENGWAYDEDFVAGAPRIQRFMIATEGTSDAHILKHAFSLLRPYVSDFFDFIDVTERHPFPGTGNLIKFAEGLVRIDIQNRVLFVFDNDAEGYEAYQKTLALSLPPNVRALILPQLTDFNEFPCLGPEGLNNSNINGRAAAIECYLDLNIKDYPPAKVIWTNLKRDPNIYQGALEYKDSYTKHFFAQQINPKSENNYDLSKLSRVLDAIIMEASTIAISCR</sequence>
<dbReference type="EMBL" id="JYLF01000005">
    <property type="protein sequence ID" value="KMN13210.1"/>
    <property type="molecule type" value="Genomic_DNA"/>
</dbReference>
<dbReference type="Pfam" id="PF18871">
    <property type="entry name" value="HEPN_Toprim_N"/>
    <property type="match status" value="1"/>
</dbReference>
<dbReference type="AlphaFoldDB" id="A0A0J6IF17"/>
<comment type="caution">
    <text evidence="2">The sequence shown here is derived from an EMBL/GenBank/DDBJ whole genome shotgun (WGS) entry which is preliminary data.</text>
</comment>
<proteinExistence type="predicted"/>
<evidence type="ECO:0000259" key="1">
    <source>
        <dbReference type="Pfam" id="PF18871"/>
    </source>
</evidence>
<dbReference type="InterPro" id="IPR041487">
    <property type="entry name" value="HEPN/Toprim-NTD1"/>
</dbReference>
<evidence type="ECO:0000313" key="3">
    <source>
        <dbReference type="Proteomes" id="UP000036325"/>
    </source>
</evidence>
<organism evidence="2 3">
    <name type="scientific">Pseudomonas weihenstephanensis</name>
    <dbReference type="NCBI Taxonomy" id="1608994"/>
    <lineage>
        <taxon>Bacteria</taxon>
        <taxon>Pseudomonadati</taxon>
        <taxon>Pseudomonadota</taxon>
        <taxon>Gammaproteobacteria</taxon>
        <taxon>Pseudomonadales</taxon>
        <taxon>Pseudomonadaceae</taxon>
        <taxon>Pseudomonas</taxon>
    </lineage>
</organism>
<feature type="domain" description="HEPN/Toprim N-terminal" evidence="1">
    <location>
        <begin position="1"/>
        <end position="214"/>
    </location>
</feature>
<dbReference type="PATRIC" id="fig|1608994.3.peg.3487"/>
<name>A0A0J6IF17_9PSED</name>
<protein>
    <recommendedName>
        <fullName evidence="1">HEPN/Toprim N-terminal domain-containing protein</fullName>
    </recommendedName>
</protein>
<reference evidence="2 3" key="1">
    <citation type="submission" date="2015-02" db="EMBL/GenBank/DDBJ databases">
        <title>Pseudomonas helleri sp. nov. and Pseudomonas weihenstephanensis sp. nov., isolated from raw cows milk.</title>
        <authorList>
            <person name="von Neubeck M."/>
            <person name="Huptas C."/>
            <person name="Wenning M."/>
            <person name="Scherer S."/>
        </authorList>
    </citation>
    <scope>NUCLEOTIDE SEQUENCE [LARGE SCALE GENOMIC DNA]</scope>
    <source>
        <strain evidence="2 3">DSM 29166</strain>
    </source>
</reference>
<evidence type="ECO:0000313" key="2">
    <source>
        <dbReference type="EMBL" id="KMN13210.1"/>
    </source>
</evidence>
<dbReference type="Proteomes" id="UP000036325">
    <property type="component" value="Unassembled WGS sequence"/>
</dbReference>
<accession>A0A0J6IF17</accession>
<dbReference type="RefSeq" id="WP_048364934.1">
    <property type="nucleotide sequence ID" value="NZ_JYLF01000005.1"/>
</dbReference>
<gene>
    <name evidence="2" type="ORF">TU86_14150</name>
</gene>
<dbReference type="OrthoDB" id="5141316at2"/>
<dbReference type="InterPro" id="IPR034154">
    <property type="entry name" value="TOPRIM_DnaG/twinkle"/>
</dbReference>
<dbReference type="CDD" id="cd01029">
    <property type="entry name" value="TOPRIM_primases"/>
    <property type="match status" value="1"/>
</dbReference>